<dbReference type="EMBL" id="DF237134">
    <property type="protein sequence ID" value="GAQ84326.1"/>
    <property type="molecule type" value="Genomic_DNA"/>
</dbReference>
<name>A0A1Y1I6H8_KLENI</name>
<keyword evidence="5" id="KW-0732">Signal</keyword>
<feature type="chain" id="PRO_5012914566" description="Methyltransferase domain-containing protein" evidence="5">
    <location>
        <begin position="17"/>
        <end position="167"/>
    </location>
</feature>
<dbReference type="Pfam" id="PF13649">
    <property type="entry name" value="Methyltransf_25"/>
    <property type="match status" value="1"/>
</dbReference>
<dbReference type="OrthoDB" id="66144at2759"/>
<dbReference type="InterPro" id="IPR026170">
    <property type="entry name" value="FAM173A/B"/>
</dbReference>
<dbReference type="OMA" id="VVSFCWP"/>
<dbReference type="GO" id="GO:0032259">
    <property type="term" value="P:methylation"/>
    <property type="evidence" value="ECO:0007669"/>
    <property type="project" value="UniProtKB-KW"/>
</dbReference>
<feature type="signal peptide" evidence="5">
    <location>
        <begin position="1"/>
        <end position="16"/>
    </location>
</feature>
<feature type="non-terminal residue" evidence="7">
    <location>
        <position position="1"/>
    </location>
</feature>
<accession>A0A1Y1I6H8</accession>
<evidence type="ECO:0000313" key="7">
    <source>
        <dbReference type="EMBL" id="GAQ84326.1"/>
    </source>
</evidence>
<dbReference type="PANTHER" id="PTHR13610:SF11">
    <property type="entry name" value="METHYLTRANSFERASE DOMAIN-CONTAINING PROTEIN"/>
    <property type="match status" value="1"/>
</dbReference>
<dbReference type="GO" id="GO:0016279">
    <property type="term" value="F:protein-lysine N-methyltransferase activity"/>
    <property type="evidence" value="ECO:0000318"/>
    <property type="project" value="GO_Central"/>
</dbReference>
<dbReference type="STRING" id="105231.A0A1Y1I6H8"/>
<evidence type="ECO:0000259" key="6">
    <source>
        <dbReference type="Pfam" id="PF13649"/>
    </source>
</evidence>
<dbReference type="InterPro" id="IPR029063">
    <property type="entry name" value="SAM-dependent_MTases_sf"/>
</dbReference>
<dbReference type="CDD" id="cd02440">
    <property type="entry name" value="AdoMet_MTases"/>
    <property type="match status" value="1"/>
</dbReference>
<keyword evidence="4" id="KW-0949">S-adenosyl-L-methionine</keyword>
<feature type="domain" description="Methyltransferase" evidence="6">
    <location>
        <begin position="43"/>
        <end position="109"/>
    </location>
</feature>
<evidence type="ECO:0000256" key="1">
    <source>
        <dbReference type="ARBA" id="ARBA00010633"/>
    </source>
</evidence>
<proteinExistence type="inferred from homology"/>
<dbReference type="PANTHER" id="PTHR13610">
    <property type="entry name" value="METHYLTRANSFERASE DOMAIN-CONTAINING PROTEIN"/>
    <property type="match status" value="1"/>
</dbReference>
<dbReference type="InterPro" id="IPR041698">
    <property type="entry name" value="Methyltransf_25"/>
</dbReference>
<dbReference type="AlphaFoldDB" id="A0A1Y1I6H8"/>
<organism evidence="7 8">
    <name type="scientific">Klebsormidium nitens</name>
    <name type="common">Green alga</name>
    <name type="synonym">Ulothrix nitens</name>
    <dbReference type="NCBI Taxonomy" id="105231"/>
    <lineage>
        <taxon>Eukaryota</taxon>
        <taxon>Viridiplantae</taxon>
        <taxon>Streptophyta</taxon>
        <taxon>Klebsormidiophyceae</taxon>
        <taxon>Klebsormidiales</taxon>
        <taxon>Klebsormidiaceae</taxon>
        <taxon>Klebsormidium</taxon>
    </lineage>
</organism>
<dbReference type="GO" id="GO:0005739">
    <property type="term" value="C:mitochondrion"/>
    <property type="evidence" value="ECO:0000318"/>
    <property type="project" value="GO_Central"/>
</dbReference>
<protein>
    <recommendedName>
        <fullName evidence="6">Methyltransferase domain-containing protein</fullName>
    </recommendedName>
</protein>
<keyword evidence="3" id="KW-0808">Transferase</keyword>
<dbReference type="Proteomes" id="UP000054558">
    <property type="component" value="Unassembled WGS sequence"/>
</dbReference>
<evidence type="ECO:0000313" key="8">
    <source>
        <dbReference type="Proteomes" id="UP000054558"/>
    </source>
</evidence>
<gene>
    <name evidence="7" type="ORF">KFL_001850010</name>
</gene>
<reference evidence="7 8" key="1">
    <citation type="journal article" date="2014" name="Nat. Commun.">
        <title>Klebsormidium flaccidum genome reveals primary factors for plant terrestrial adaptation.</title>
        <authorList>
            <person name="Hori K."/>
            <person name="Maruyama F."/>
            <person name="Fujisawa T."/>
            <person name="Togashi T."/>
            <person name="Yamamoto N."/>
            <person name="Seo M."/>
            <person name="Sato S."/>
            <person name="Yamada T."/>
            <person name="Mori H."/>
            <person name="Tajima N."/>
            <person name="Moriyama T."/>
            <person name="Ikeuchi M."/>
            <person name="Watanabe M."/>
            <person name="Wada H."/>
            <person name="Kobayashi K."/>
            <person name="Saito M."/>
            <person name="Masuda T."/>
            <person name="Sasaki-Sekimoto Y."/>
            <person name="Mashiguchi K."/>
            <person name="Awai K."/>
            <person name="Shimojima M."/>
            <person name="Masuda S."/>
            <person name="Iwai M."/>
            <person name="Nobusawa T."/>
            <person name="Narise T."/>
            <person name="Kondo S."/>
            <person name="Saito H."/>
            <person name="Sato R."/>
            <person name="Murakawa M."/>
            <person name="Ihara Y."/>
            <person name="Oshima-Yamada Y."/>
            <person name="Ohtaka K."/>
            <person name="Satoh M."/>
            <person name="Sonobe K."/>
            <person name="Ishii M."/>
            <person name="Ohtani R."/>
            <person name="Kanamori-Sato M."/>
            <person name="Honoki R."/>
            <person name="Miyazaki D."/>
            <person name="Mochizuki H."/>
            <person name="Umetsu J."/>
            <person name="Higashi K."/>
            <person name="Shibata D."/>
            <person name="Kamiya Y."/>
            <person name="Sato N."/>
            <person name="Nakamura Y."/>
            <person name="Tabata S."/>
            <person name="Ida S."/>
            <person name="Kurokawa K."/>
            <person name="Ohta H."/>
        </authorList>
    </citation>
    <scope>NUCLEOTIDE SEQUENCE [LARGE SCALE GENOMIC DNA]</scope>
    <source>
        <strain evidence="7 8">NIES-2285</strain>
    </source>
</reference>
<evidence type="ECO:0000256" key="3">
    <source>
        <dbReference type="ARBA" id="ARBA00022679"/>
    </source>
</evidence>
<keyword evidence="2" id="KW-0489">Methyltransferase</keyword>
<evidence type="ECO:0000256" key="2">
    <source>
        <dbReference type="ARBA" id="ARBA00022603"/>
    </source>
</evidence>
<dbReference type="GO" id="GO:1905706">
    <property type="term" value="P:regulation of mitochondrial ATP synthesis coupled proton transport"/>
    <property type="evidence" value="ECO:0000318"/>
    <property type="project" value="GO_Central"/>
</dbReference>
<dbReference type="Gene3D" id="3.40.50.150">
    <property type="entry name" value="Vaccinia Virus protein VP39"/>
    <property type="match status" value="1"/>
</dbReference>
<sequence length="167" mass="18072">GLWLGTWLRYLAGTRLAPFVAMPPRVVRELLDLADVTPSDTLVDIGCGDGRILVAAAQRGAQCCGFEMISSLANEARENAQRAGVADRIAVHEVDAMKADLRSASVVTLFLTSAGNKRLLPKFGAELAPDARVVSWLWEMEGVKPARVKRVGGVGMYLYTGSHFRES</sequence>
<evidence type="ECO:0000256" key="4">
    <source>
        <dbReference type="ARBA" id="ARBA00022691"/>
    </source>
</evidence>
<keyword evidence="8" id="KW-1185">Reference proteome</keyword>
<evidence type="ECO:0000256" key="5">
    <source>
        <dbReference type="SAM" id="SignalP"/>
    </source>
</evidence>
<comment type="similarity">
    <text evidence="1">Belongs to the ANT/ATPSC lysine N-methyltransferase family.</text>
</comment>
<dbReference type="SUPFAM" id="SSF53335">
    <property type="entry name" value="S-adenosyl-L-methionine-dependent methyltransferases"/>
    <property type="match status" value="1"/>
</dbReference>